<organism evidence="12 13">
    <name type="scientific">Cladobotryum mycophilum</name>
    <dbReference type="NCBI Taxonomy" id="491253"/>
    <lineage>
        <taxon>Eukaryota</taxon>
        <taxon>Fungi</taxon>
        <taxon>Dikarya</taxon>
        <taxon>Ascomycota</taxon>
        <taxon>Pezizomycotina</taxon>
        <taxon>Sordariomycetes</taxon>
        <taxon>Hypocreomycetidae</taxon>
        <taxon>Hypocreales</taxon>
        <taxon>Hypocreaceae</taxon>
        <taxon>Cladobotryum</taxon>
    </lineage>
</organism>
<keyword evidence="13" id="KW-1185">Reference proteome</keyword>
<dbReference type="Pfam" id="PF04189">
    <property type="entry name" value="Gcd10p"/>
    <property type="match status" value="1"/>
</dbReference>
<evidence type="ECO:0000313" key="12">
    <source>
        <dbReference type="EMBL" id="KAK5997770.1"/>
    </source>
</evidence>
<evidence type="ECO:0000256" key="3">
    <source>
        <dbReference type="ARBA" id="ARBA00021704"/>
    </source>
</evidence>
<evidence type="ECO:0000256" key="2">
    <source>
        <dbReference type="ARBA" id="ARBA00008320"/>
    </source>
</evidence>
<gene>
    <name evidence="12" type="ORF">PT974_00129</name>
</gene>
<name>A0ABR0T182_9HYPO</name>
<dbReference type="InterPro" id="IPR020946">
    <property type="entry name" value="Flavin_mOase-like"/>
</dbReference>
<evidence type="ECO:0000256" key="10">
    <source>
        <dbReference type="SAM" id="MobiDB-lite"/>
    </source>
</evidence>
<evidence type="ECO:0000256" key="4">
    <source>
        <dbReference type="ARBA" id="ARBA00022630"/>
    </source>
</evidence>
<keyword evidence="7" id="KW-0560">Oxidoreductase</keyword>
<keyword evidence="11" id="KW-1133">Transmembrane helix</keyword>
<dbReference type="PANTHER" id="PTHR12945">
    <property type="entry name" value="TRANSLATION INITIATION FACTOR EIF3-RELATED"/>
    <property type="match status" value="1"/>
</dbReference>
<sequence length="1154" mass="128626">MTRAMRVAVVGGGPAGLCTLKFLATAHRFFPIPALEVRLFESEAEIGGTFVYRIYEDAEMVSSRYLTLFSDFRPARDAPDFLKPQAFVQYLHDYVDAFGVRDNIELKTKVTNISRGEGGLGHVIEIAKEDGRVSTWNCDAVAVCSGIHVWPQIPTIPGIERVPSYFHSNKMKSRAQFDKDTNVVVLGCGETGMDIAHLAVTSPTKSVTLCHRDGFFCAPKIIPVPSVFGSKIPARPNKPVDTSVASLFDTAYAHPILQKSPLLWFAYDQWIKKVHWLVSGTEEGPDQWVGHISKQRKNVGSIFLCKSARALPYISAGQRSTSLVNRIRSSIINVPMKETNGRHIDVKRWPLRVDDKGFMHFDGLEPSDPVKADVVVFATGYTTNFPFLSPKQYPDLDDLDVRGVYKQGDTTVGYIGFVRPSIGAIPPLAELQAQLWVHRLLLERFPNQVPAGLDPDAVQPYEVDYLLQPRCGYDFAITKRGVDHEAYAYQLALDIGAAPKISYVVRKGWKLFFTWAMGSNFNPKFRMVGPWKWEAGAEDIMRGELYDVVKRSGGLFYLTTYTIIPFVVFGAVSVLLYAVTGMLSLPINLCRWTISLGKYGSFPSNLIIERPYHLTYEIQDKRDGESFSRLRVVPGTELNADKLADLSADMNEELAEEGDDVIEAENGEELTLVDESGKVIARSTREIIDENARQTLTTEEIEELKRNGTSAGKDLIAKLMLSHTAIDQKTAYSLAKYKLLKEKKYMRRFTVLPLDVAQLAHWMLVERDASKVMEIRQEMIGLLGCWADVHFGGLPMDGEKGAHGGRWLAVDDTGGLLVAAMAERMGILYQEPEEEVTDAKDPHGEQSKQESGHAQEEIEAHTQADAMETQENGSAAEATNEQPPSSPKAQRNPRKRPRRDDLDDHYALTNTITVLHSNPQPNLALLRHYDFDAFDPNPPQPYHPLFTHLLPISWLQLLEPELDVVYADEAPQATSDELASWKTNRRANYHRKRRRWARTRQIVDTTRAGGFSGLAIASSMDPISILRHTLPLLAGGAPIAIYSPTVEPLTQLADCFSIGRRGAWVANPPPEAEGKTTAELDQWAGTAEYPLNPSLLIGAGVQTSRATRWQVLPGRTHPFMTEKGGASGYIFTGWRAIPAEGRIAARGKFHKKRD</sequence>
<dbReference type="InterPro" id="IPR000960">
    <property type="entry name" value="Flavin_mOase"/>
</dbReference>
<comment type="similarity">
    <text evidence="2">Belongs to the TRM6/GCD10 family.</text>
</comment>
<feature type="compositionally biased region" description="Polar residues" evidence="10">
    <location>
        <begin position="869"/>
        <end position="889"/>
    </location>
</feature>
<feature type="transmembrane region" description="Helical" evidence="11">
    <location>
        <begin position="555"/>
        <end position="579"/>
    </location>
</feature>
<feature type="compositionally biased region" description="Basic and acidic residues" evidence="10">
    <location>
        <begin position="837"/>
        <end position="862"/>
    </location>
</feature>
<evidence type="ECO:0000256" key="9">
    <source>
        <dbReference type="ARBA" id="ARBA00032319"/>
    </source>
</evidence>
<evidence type="ECO:0000313" key="13">
    <source>
        <dbReference type="Proteomes" id="UP001338125"/>
    </source>
</evidence>
<evidence type="ECO:0000256" key="7">
    <source>
        <dbReference type="ARBA" id="ARBA00023002"/>
    </source>
</evidence>
<protein>
    <recommendedName>
        <fullName evidence="3">tRNA (adenine(58)-N(1))-methyltransferase non-catalytic subunit TRM6</fullName>
    </recommendedName>
    <alternativeName>
        <fullName evidence="9">tRNA(m1A58)-methyltransferase subunit TRM6</fullName>
    </alternativeName>
</protein>
<keyword evidence="12" id="KW-0503">Monooxygenase</keyword>
<dbReference type="Pfam" id="PF00743">
    <property type="entry name" value="FMO-like"/>
    <property type="match status" value="2"/>
</dbReference>
<dbReference type="PRINTS" id="PR00370">
    <property type="entry name" value="FMOXYGENASE"/>
</dbReference>
<evidence type="ECO:0000256" key="5">
    <source>
        <dbReference type="ARBA" id="ARBA00022694"/>
    </source>
</evidence>
<dbReference type="PANTHER" id="PTHR12945:SF0">
    <property type="entry name" value="TRNA (ADENINE(58)-N(1))-METHYLTRANSFERASE NON-CATALYTIC SUBUNIT TRM6"/>
    <property type="match status" value="1"/>
</dbReference>
<dbReference type="GO" id="GO:0004497">
    <property type="term" value="F:monooxygenase activity"/>
    <property type="evidence" value="ECO:0007669"/>
    <property type="project" value="UniProtKB-KW"/>
</dbReference>
<evidence type="ECO:0000256" key="1">
    <source>
        <dbReference type="ARBA" id="ARBA00004123"/>
    </source>
</evidence>
<keyword evidence="4" id="KW-0285">Flavoprotein</keyword>
<reference evidence="12 13" key="1">
    <citation type="submission" date="2024-01" db="EMBL/GenBank/DDBJ databases">
        <title>Complete genome of Cladobotryum mycophilum ATHUM6906.</title>
        <authorList>
            <person name="Christinaki A.C."/>
            <person name="Myridakis A.I."/>
            <person name="Kouvelis V.N."/>
        </authorList>
    </citation>
    <scope>NUCLEOTIDE SEQUENCE [LARGE SCALE GENOMIC DNA]</scope>
    <source>
        <strain evidence="12 13">ATHUM6906</strain>
    </source>
</reference>
<feature type="region of interest" description="Disordered" evidence="10">
    <location>
        <begin position="833"/>
        <end position="901"/>
    </location>
</feature>
<dbReference type="InterPro" id="IPR036188">
    <property type="entry name" value="FAD/NAD-bd_sf"/>
</dbReference>
<keyword evidence="8" id="KW-0539">Nucleus</keyword>
<accession>A0ABR0T182</accession>
<proteinExistence type="inferred from homology"/>
<dbReference type="Gene3D" id="3.50.50.60">
    <property type="entry name" value="FAD/NAD(P)-binding domain"/>
    <property type="match status" value="1"/>
</dbReference>
<evidence type="ECO:0000256" key="6">
    <source>
        <dbReference type="ARBA" id="ARBA00022827"/>
    </source>
</evidence>
<dbReference type="EMBL" id="JAVFKD010000001">
    <property type="protein sequence ID" value="KAK5997770.1"/>
    <property type="molecule type" value="Genomic_DNA"/>
</dbReference>
<evidence type="ECO:0000256" key="8">
    <source>
        <dbReference type="ARBA" id="ARBA00023242"/>
    </source>
</evidence>
<comment type="caution">
    <text evidence="12">The sequence shown here is derived from an EMBL/GenBank/DDBJ whole genome shotgun (WGS) entry which is preliminary data.</text>
</comment>
<evidence type="ECO:0000256" key="11">
    <source>
        <dbReference type="SAM" id="Phobius"/>
    </source>
</evidence>
<keyword evidence="6" id="KW-0274">FAD</keyword>
<keyword evidence="11" id="KW-0812">Transmembrane</keyword>
<dbReference type="InterPro" id="IPR017423">
    <property type="entry name" value="TRM6"/>
</dbReference>
<comment type="subcellular location">
    <subcellularLocation>
        <location evidence="1">Nucleus</location>
    </subcellularLocation>
</comment>
<dbReference type="SUPFAM" id="SSF51905">
    <property type="entry name" value="FAD/NAD(P)-binding domain"/>
    <property type="match status" value="2"/>
</dbReference>
<keyword evidence="11" id="KW-0472">Membrane</keyword>
<dbReference type="Proteomes" id="UP001338125">
    <property type="component" value="Unassembled WGS sequence"/>
</dbReference>
<keyword evidence="5" id="KW-0819">tRNA processing</keyword>